<feature type="transmembrane region" description="Helical" evidence="1">
    <location>
        <begin position="16"/>
        <end position="37"/>
    </location>
</feature>
<gene>
    <name evidence="2" type="ORF">DF220_06520</name>
</gene>
<dbReference type="RefSeq" id="WP_146181286.1">
    <property type="nucleotide sequence ID" value="NZ_CP026951.1"/>
</dbReference>
<evidence type="ECO:0000256" key="1">
    <source>
        <dbReference type="SAM" id="Phobius"/>
    </source>
</evidence>
<feature type="transmembrane region" description="Helical" evidence="1">
    <location>
        <begin position="130"/>
        <end position="152"/>
    </location>
</feature>
<dbReference type="OrthoDB" id="5148898at2"/>
<keyword evidence="1" id="KW-0472">Membrane</keyword>
<evidence type="ECO:0000313" key="2">
    <source>
        <dbReference type="EMBL" id="PWB97524.1"/>
    </source>
</evidence>
<keyword evidence="3" id="KW-1185">Reference proteome</keyword>
<dbReference type="AlphaFoldDB" id="A0A2U1T0W5"/>
<proteinExistence type="predicted"/>
<accession>A0A2U1T0W5</accession>
<keyword evidence="1" id="KW-0812">Transmembrane</keyword>
<dbReference type="EMBL" id="QEEX01000001">
    <property type="protein sequence ID" value="PWB97524.1"/>
    <property type="molecule type" value="Genomic_DNA"/>
</dbReference>
<comment type="caution">
    <text evidence="2">The sequence shown here is derived from an EMBL/GenBank/DDBJ whole genome shotgun (WGS) entry which is preliminary data.</text>
</comment>
<dbReference type="Proteomes" id="UP000244978">
    <property type="component" value="Unassembled WGS sequence"/>
</dbReference>
<evidence type="ECO:0000313" key="3">
    <source>
        <dbReference type="Proteomes" id="UP000244978"/>
    </source>
</evidence>
<feature type="transmembrane region" description="Helical" evidence="1">
    <location>
        <begin position="94"/>
        <end position="118"/>
    </location>
</feature>
<name>A0A2U1T0W5_9MICO</name>
<feature type="transmembrane region" description="Helical" evidence="1">
    <location>
        <begin position="172"/>
        <end position="195"/>
    </location>
</feature>
<keyword evidence="1" id="KW-1133">Transmembrane helix</keyword>
<reference evidence="3" key="1">
    <citation type="submission" date="2018-04" db="EMBL/GenBank/DDBJ databases">
        <authorList>
            <person name="Liu S."/>
            <person name="Wang Z."/>
            <person name="Li J."/>
        </authorList>
    </citation>
    <scope>NUCLEOTIDE SEQUENCE [LARGE SCALE GENOMIC DNA]</scope>
    <source>
        <strain evidence="3">S1194</strain>
    </source>
</reference>
<organism evidence="2 3">
    <name type="scientific">Homoserinimonas hongtaonis</name>
    <dbReference type="NCBI Taxonomy" id="2079791"/>
    <lineage>
        <taxon>Bacteria</taxon>
        <taxon>Bacillati</taxon>
        <taxon>Actinomycetota</taxon>
        <taxon>Actinomycetes</taxon>
        <taxon>Micrococcales</taxon>
        <taxon>Microbacteriaceae</taxon>
        <taxon>Homoserinimonas</taxon>
    </lineage>
</organism>
<evidence type="ECO:0008006" key="4">
    <source>
        <dbReference type="Google" id="ProtNLM"/>
    </source>
</evidence>
<protein>
    <recommendedName>
        <fullName evidence="4">DUF2975 domain-containing protein</fullName>
    </recommendedName>
</protein>
<sequence>MTQVLTPTPGRMAEKVVLGFITGGALAIAATEAVFLVRRQLVGLASNSATTVSGMTVQDASADRVAEASTLITSAQYENVSITVESLPAEARGYLMAAAILSSLLVIGICSVVAWLCVRVFVGRPFVHSATWGIGAAAVLVILAGLGTPFLTGLAHAEIVESLDLEAAGLPLFMVDIDMAPLGWGLALAVVAGAFELGQRLQRDTEGLV</sequence>